<dbReference type="RefSeq" id="WP_006741733.1">
    <property type="nucleotide sequence ID" value="NC_013456.1"/>
</dbReference>
<dbReference type="InterPro" id="IPR028994">
    <property type="entry name" value="Integrin_alpha_N"/>
</dbReference>
<dbReference type="Pfam" id="PF05593">
    <property type="entry name" value="RHS_repeat"/>
    <property type="match status" value="1"/>
</dbReference>
<feature type="signal peptide" evidence="2">
    <location>
        <begin position="1"/>
        <end position="18"/>
    </location>
</feature>
<dbReference type="InterPro" id="IPR006530">
    <property type="entry name" value="YD"/>
</dbReference>
<dbReference type="PANTHER" id="PTHR32305">
    <property type="match status" value="1"/>
</dbReference>
<gene>
    <name evidence="4" type="ORF">VEx25_1420</name>
</gene>
<sequence length="2416" mass="270208">MKNWLGVIFAGLSIPAIAQTIGTLPGELSIDKGVAYYQIPITLPAGKGGIAPNLALSYSSSGPVRSELGGGFSLSGLSAIKRCGDHQAIEGQVSSVTYSFTDNFCLNGTRLIGEKGVTGKDGSEYRLHVDNQSKIILNGDSNAASSYFIKHDKSGAVEEYHYNNLSKSWLLSSYKSNPSSESISYNYDNLGQISSIHYDSFSVVFNYLPINSGIPTKHYKIDGNVHRYESKLTRIDISINNKIKNYYRLGYKEVIEGLGASFIDSITYCDAKDDCLPATQFDWKEHKSPMKGQIFFDEKIANIDLGHWGKNTIPSDWGNANRSWWVDIDGNSVGDFCKTDAHGFTCHMDVSQSSVARTYNISQWGDAHSHWWLDINGDSKTEFCRIDDGKLLCDAFHSNNTTTQLSWIVLNSGMKDFRWWRDMDGNGVPEYCRRIGDELLCSEPKEDGEWSDSVHVRGIEWGQIKDTYWTDINGDGGSELCSVEGQTIKCTSFSGKYLVQKNISFPISSVGQPDSRWWVDVNGDNAIDFCRMTDNDASKTVNLTCSLGSLGSLHKFEDDIEFVKSDDWTGELGSVDKRWWLDLDQDGVIDFCRGVGNKVQCVNAYKYQYEFDVDNWGTGFNSFIDLNQDGKFELCKKRSNRLECQTTAQSNHSPLLLEKVTNGLGHISSVWFGPYGNHTPSDSFKSDDSGLFNLPGSFPVAYRLETDNGHGKNNYLFQYGPAKRSKDGLKHNGFEWIRQRSFVNEKNTLNQEFQFNTEFPYSGTLKKQTDYFANGQKWLNGCGDCRSDDFWNFRELSKSSESEFEFKTLKKEFSATQIVKSFQQLSSAADKHLKGYKLIEYKDQKYAASADKFVPVGGSTLMPIMIPATEFSLVEERTTVLEDQIPVWLMTPVSDDLNRELSALSGQARFVKAITATEYDEIVEWVETPTVGNTFAFYTSERKDYQYSESGELLSTVTVEQSDVDTFLNVGKITTTTTGLNPVTGYSDTFVEITQNAYVNKVDSWLIGLLDSTKTTYIHSDGSRISQEATFKYDNETGLLREHTTLPNTPYSMVTIKERDGNGIVTKESVTATNGGRLETRSTSFKHSYVGNSVVTEVTNPAGHVSSQTVDLLSGLIVKVDENGLSTSTKLDGFGREAEVSVVNTSVKSEISRFPAGDSRCLFNVNNASYCVINQSKNSGKKISFFDFLEREVRRASLSVNGKWVFVDSGYDAFGNLVSASKPYYQGDIPQYIVTQYDKLGRVISIKEPGPAGKEDSWISYSYGPFTVTKTDAKGRVSKTFTNVLGWEIEKQEPNGGKVIYDFYANGMLKSAIASEGETVRTEYNIQGNKSLVDDPDLGLWTYEYDGFGQLVNQTDAKGQSTHFAYDNLGRKVAEKVESKVKQSEKEVTHITTKAWFYDKVDGRVWLGGLLKATVDGELVKNYFYNGLGLLRREETITPEHTFARDLEYDSNGQLIREHRPNKFTLNYTRDALTGINTEVWGDISQAQVNYTAAEYRNVIEPLINEALNKAKDYLVKVKDLQEQQFFYKRRKEEYQKLKDQLISFDGVAENEAFARQMRAELHTRPLHMYTNEYGERYFKVSPRTVVVSGNGLIPVVQQPNFHLKIEGNLLREVSLDEWAAFEAGLINQNQTAYYGNYSDGGSISLATFDLERDDPLYDQRMRQMFDELNSLSKEVDRLEYVQDTTELRVNSYLLAAEQLVKLVKQVKLVSQKYNNLAVESENESDALRSLKDDNPADGRISYWKLNDMDAEGRITSEVLGNGLVNSFDYHESNGQLLNIYTRQGSKLLRGVHYTYDRMDNVQSRRDLVNDIQENFYYDDQDRLTDYHLSGIGAAHAENPLFNKKYSMSYAANGNIKYKSDVGHYIYADPLHKHAVTQAGDNTYRYDENGNMLSGGGRTIEWTGFNKPSRIQQEQGWVDFKYDESNQRVSKRSSDGSRTWYLGKSYELKELASGDIQQTQYIYAGNGLVAINVNSLKTDGQGSYASVDRQIRYSHTDALKSVDMVSDMWGNIVDRKLYDPWGKERAFTWKADNVLLPQPVLLNRAFTGHEMLNEVDLIHMNGRLYDATLARFISADVYIQAPDNSQSFNRYSYVLNNPLKYNDPSGHFFKRIKKELKRQWNDVREFTSRYSREIVGIVVGIVVTVASGGTYSVLLADAGASFFSAGSLTNAIAAGALGGATGGAVTGGIISESWNGVGKGAAIGAITGAIGGYNSFKPTRGFAHAATKVSVAAAGGCATGEIAGGSCEKGAKFAALSQVVVLSFEYMKNVTDRYKIRSCEVANSGSVCKNNVDGELLTDGTRGSKPMWNEKPTQTLFTEGGMAREASGAHLYNENGLIGRFVNKVSKVHDYFNSDVSRLFGFHGYDQITGFWLEGGTMYNHLFQAYSFSGMLPAAIYTGGALVAPYPIYPYSQLGD</sequence>
<dbReference type="SUPFAM" id="SSF69318">
    <property type="entry name" value="Integrin alpha N-terminal domain"/>
    <property type="match status" value="1"/>
</dbReference>
<keyword evidence="5" id="KW-1185">Reference proteome</keyword>
<dbReference type="InterPro" id="IPR022385">
    <property type="entry name" value="Rhs_assc_core"/>
</dbReference>
<dbReference type="GeneID" id="45027118"/>
<accession>A0ABM9WWS8</accession>
<evidence type="ECO:0000313" key="4">
    <source>
        <dbReference type="EMBL" id="EDN57902.1"/>
    </source>
</evidence>
<protein>
    <submittedName>
        <fullName evidence="4">RHS Repeat family</fullName>
    </submittedName>
</protein>
<name>A0ABM9WWS8_VIBAE</name>
<evidence type="ECO:0000259" key="3">
    <source>
        <dbReference type="Pfam" id="PF25023"/>
    </source>
</evidence>
<dbReference type="InterPro" id="IPR056823">
    <property type="entry name" value="TEN-like_YD-shell"/>
</dbReference>
<dbReference type="EMBL" id="DS267814">
    <property type="protein sequence ID" value="EDN57902.1"/>
    <property type="molecule type" value="Genomic_DNA"/>
</dbReference>
<dbReference type="NCBIfam" id="TIGR03696">
    <property type="entry name" value="Rhs_assc_core"/>
    <property type="match status" value="1"/>
</dbReference>
<dbReference type="Pfam" id="PF25023">
    <property type="entry name" value="TEN_YD-shell"/>
    <property type="match status" value="1"/>
</dbReference>
<evidence type="ECO:0000313" key="5">
    <source>
        <dbReference type="Proteomes" id="UP000242664"/>
    </source>
</evidence>
<feature type="chain" id="PRO_5046214810" evidence="2">
    <location>
        <begin position="19"/>
        <end position="2416"/>
    </location>
</feature>
<keyword evidence="1" id="KW-0677">Repeat</keyword>
<dbReference type="Proteomes" id="UP000242664">
    <property type="component" value="Unassembled WGS sequence"/>
</dbReference>
<evidence type="ECO:0000256" key="2">
    <source>
        <dbReference type="SAM" id="SignalP"/>
    </source>
</evidence>
<organism evidence="4 5">
    <name type="scientific">Vibrio antiquarius (strain Ex25)</name>
    <dbReference type="NCBI Taxonomy" id="150340"/>
    <lineage>
        <taxon>Bacteria</taxon>
        <taxon>Pseudomonadati</taxon>
        <taxon>Pseudomonadota</taxon>
        <taxon>Gammaproteobacteria</taxon>
        <taxon>Vibrionales</taxon>
        <taxon>Vibrionaceae</taxon>
        <taxon>Vibrio</taxon>
        <taxon>Vibrio diabolicus subgroup</taxon>
    </lineage>
</organism>
<dbReference type="NCBIfam" id="TIGR01643">
    <property type="entry name" value="YD_repeat_2x"/>
    <property type="match status" value="1"/>
</dbReference>
<dbReference type="Gene3D" id="2.180.10.10">
    <property type="entry name" value="RHS repeat-associated core"/>
    <property type="match status" value="2"/>
</dbReference>
<evidence type="ECO:0000256" key="1">
    <source>
        <dbReference type="ARBA" id="ARBA00022737"/>
    </source>
</evidence>
<reference evidence="5" key="1">
    <citation type="submission" date="2006-10" db="EMBL/GenBank/DDBJ databases">
        <authorList>
            <person name="Heidelberg J."/>
            <person name="Sebastian Y."/>
        </authorList>
    </citation>
    <scope>NUCLEOTIDE SEQUENCE [LARGE SCALE GENOMIC DNA]</scope>
    <source>
        <strain evidence="5">EX25</strain>
    </source>
</reference>
<keyword evidence="2" id="KW-0732">Signal</keyword>
<feature type="domain" description="Teneurin-like YD-shell" evidence="3">
    <location>
        <begin position="1796"/>
        <end position="2098"/>
    </location>
</feature>
<dbReference type="InterPro" id="IPR050708">
    <property type="entry name" value="T6SS_VgrG/RHS"/>
</dbReference>
<dbReference type="PANTHER" id="PTHR32305:SF15">
    <property type="entry name" value="PROTEIN RHSA-RELATED"/>
    <property type="match status" value="1"/>
</dbReference>
<proteinExistence type="predicted"/>
<dbReference type="InterPro" id="IPR031325">
    <property type="entry name" value="RHS_repeat"/>
</dbReference>